<dbReference type="AlphaFoldDB" id="A0A6L2JYY8"/>
<keyword evidence="2" id="KW-0695">RNA-directed DNA polymerase</keyword>
<dbReference type="GO" id="GO:0003964">
    <property type="term" value="F:RNA-directed DNA polymerase activity"/>
    <property type="evidence" value="ECO:0007669"/>
    <property type="project" value="UniProtKB-KW"/>
</dbReference>
<dbReference type="Pfam" id="PF13966">
    <property type="entry name" value="zf-RVT"/>
    <property type="match status" value="1"/>
</dbReference>
<accession>A0A6L2JYY8</accession>
<evidence type="ECO:0000259" key="1">
    <source>
        <dbReference type="Pfam" id="PF13966"/>
    </source>
</evidence>
<reference evidence="2" key="1">
    <citation type="journal article" date="2019" name="Sci. Rep.">
        <title>Draft genome of Tanacetum cinerariifolium, the natural source of mosquito coil.</title>
        <authorList>
            <person name="Yamashiro T."/>
            <person name="Shiraishi A."/>
            <person name="Satake H."/>
            <person name="Nakayama K."/>
        </authorList>
    </citation>
    <scope>NUCLEOTIDE SEQUENCE</scope>
</reference>
<name>A0A6L2JYY8_TANCI</name>
<dbReference type="InterPro" id="IPR026960">
    <property type="entry name" value="RVT-Znf"/>
</dbReference>
<sequence>MVDSKILKASEIFETSWCKFIPKKVCIFVWHLYHRRIPVRVVLDNMGIDLHSVLCPCCEESIESSVHCSVLCLKVKPIWDRVLQWWDVGMRNLLSVEDVLNLAQTNIFTGIKREIWKEIVWSVLYFIWTFRNQVVFKGNESKILDLFKEVQGRAFEWIVARMKKDHLKWEDWISGLIVPSRSM</sequence>
<keyword evidence="2" id="KW-0808">Transferase</keyword>
<proteinExistence type="predicted"/>
<feature type="domain" description="Reverse transcriptase zinc-binding" evidence="1">
    <location>
        <begin position="11"/>
        <end position="79"/>
    </location>
</feature>
<organism evidence="2">
    <name type="scientific">Tanacetum cinerariifolium</name>
    <name type="common">Dalmatian daisy</name>
    <name type="synonym">Chrysanthemum cinerariifolium</name>
    <dbReference type="NCBI Taxonomy" id="118510"/>
    <lineage>
        <taxon>Eukaryota</taxon>
        <taxon>Viridiplantae</taxon>
        <taxon>Streptophyta</taxon>
        <taxon>Embryophyta</taxon>
        <taxon>Tracheophyta</taxon>
        <taxon>Spermatophyta</taxon>
        <taxon>Magnoliopsida</taxon>
        <taxon>eudicotyledons</taxon>
        <taxon>Gunneridae</taxon>
        <taxon>Pentapetalae</taxon>
        <taxon>asterids</taxon>
        <taxon>campanulids</taxon>
        <taxon>Asterales</taxon>
        <taxon>Asteraceae</taxon>
        <taxon>Asteroideae</taxon>
        <taxon>Anthemideae</taxon>
        <taxon>Anthemidinae</taxon>
        <taxon>Tanacetum</taxon>
    </lineage>
</organism>
<keyword evidence="2" id="KW-0548">Nucleotidyltransferase</keyword>
<gene>
    <name evidence="2" type="ORF">Tci_012852</name>
</gene>
<evidence type="ECO:0000313" key="2">
    <source>
        <dbReference type="EMBL" id="GEU40874.1"/>
    </source>
</evidence>
<protein>
    <submittedName>
        <fullName evidence="2">RNA-directed DNA polymerase, eukaryota, reverse transcriptase zinc-binding domain protein</fullName>
    </submittedName>
</protein>
<comment type="caution">
    <text evidence="2">The sequence shown here is derived from an EMBL/GenBank/DDBJ whole genome shotgun (WGS) entry which is preliminary data.</text>
</comment>
<dbReference type="EMBL" id="BKCJ010001362">
    <property type="protein sequence ID" value="GEU40874.1"/>
    <property type="molecule type" value="Genomic_DNA"/>
</dbReference>